<keyword evidence="4 7" id="KW-1133">Transmembrane helix</keyword>
<protein>
    <recommendedName>
        <fullName evidence="7">Cell division protein CrgA</fullName>
    </recommendedName>
</protein>
<dbReference type="Pfam" id="PF06781">
    <property type="entry name" value="CrgA"/>
    <property type="match status" value="1"/>
</dbReference>
<keyword evidence="2 7" id="KW-0132">Cell division</keyword>
<gene>
    <name evidence="7 9" type="primary">crgA</name>
    <name evidence="9" type="ORF">H9870_12275</name>
</gene>
<evidence type="ECO:0000256" key="8">
    <source>
        <dbReference type="SAM" id="MobiDB-lite"/>
    </source>
</evidence>
<feature type="region of interest" description="Disordered" evidence="8">
    <location>
        <begin position="1"/>
        <end position="30"/>
    </location>
</feature>
<comment type="subcellular location">
    <subcellularLocation>
        <location evidence="7">Cell membrane</location>
        <topology evidence="7">Multi-pass membrane protein</topology>
    </subcellularLocation>
</comment>
<dbReference type="EMBL" id="DXGC01000104">
    <property type="protein sequence ID" value="HIW92420.1"/>
    <property type="molecule type" value="Genomic_DNA"/>
</dbReference>
<comment type="caution">
    <text evidence="9">The sequence shown here is derived from an EMBL/GenBank/DDBJ whole genome shotgun (WGS) entry which is preliminary data.</text>
</comment>
<dbReference type="GO" id="GO:0005886">
    <property type="term" value="C:plasma membrane"/>
    <property type="evidence" value="ECO:0007669"/>
    <property type="project" value="UniProtKB-SubCell"/>
</dbReference>
<evidence type="ECO:0000256" key="5">
    <source>
        <dbReference type="ARBA" id="ARBA00023136"/>
    </source>
</evidence>
<dbReference type="InterPro" id="IPR009619">
    <property type="entry name" value="CrgA"/>
</dbReference>
<reference evidence="9" key="1">
    <citation type="journal article" date="2021" name="PeerJ">
        <title>Extensive microbial diversity within the chicken gut microbiome revealed by metagenomics and culture.</title>
        <authorList>
            <person name="Gilroy R."/>
            <person name="Ravi A."/>
            <person name="Getino M."/>
            <person name="Pursley I."/>
            <person name="Horton D.L."/>
            <person name="Alikhan N.F."/>
            <person name="Baker D."/>
            <person name="Gharbi K."/>
            <person name="Hall N."/>
            <person name="Watson M."/>
            <person name="Adriaenssens E.M."/>
            <person name="Foster-Nyarko E."/>
            <person name="Jarju S."/>
            <person name="Secka A."/>
            <person name="Antonio M."/>
            <person name="Oren A."/>
            <person name="Chaudhuri R.R."/>
            <person name="La Ragione R."/>
            <person name="Hildebrand F."/>
            <person name="Pallen M.J."/>
        </authorList>
    </citation>
    <scope>NUCLEOTIDE SEQUENCE</scope>
    <source>
        <strain evidence="9">CHK32-1732</strain>
    </source>
</reference>
<dbReference type="GO" id="GO:0051301">
    <property type="term" value="P:cell division"/>
    <property type="evidence" value="ECO:0007669"/>
    <property type="project" value="UniProtKB-UniRule"/>
</dbReference>
<comment type="similarity">
    <text evidence="7">Belongs to the CrgA family.</text>
</comment>
<reference evidence="9" key="2">
    <citation type="submission" date="2021-04" db="EMBL/GenBank/DDBJ databases">
        <authorList>
            <person name="Gilroy R."/>
        </authorList>
    </citation>
    <scope>NUCLEOTIDE SEQUENCE</scope>
    <source>
        <strain evidence="9">CHK32-1732</strain>
    </source>
</reference>
<evidence type="ECO:0000256" key="6">
    <source>
        <dbReference type="ARBA" id="ARBA00023306"/>
    </source>
</evidence>
<comment type="function">
    <text evidence="7">Involved in cell division.</text>
</comment>
<keyword evidence="5 7" id="KW-0472">Membrane</keyword>
<evidence type="ECO:0000256" key="4">
    <source>
        <dbReference type="ARBA" id="ARBA00022989"/>
    </source>
</evidence>
<evidence type="ECO:0000256" key="1">
    <source>
        <dbReference type="ARBA" id="ARBA00022475"/>
    </source>
</evidence>
<sequence length="94" mass="10288">MPKSRISDSPEDSSASSLNGSSVDRRTPVKLNSTGTSRWYIVLMLGLMLLGLAWLVVNYIAGTSIPFMADLNAWNYLIGFGLFIAGLLMTMGWK</sequence>
<dbReference type="Proteomes" id="UP000824190">
    <property type="component" value="Unassembled WGS sequence"/>
</dbReference>
<evidence type="ECO:0000256" key="2">
    <source>
        <dbReference type="ARBA" id="ARBA00022618"/>
    </source>
</evidence>
<keyword evidence="1 7" id="KW-1003">Cell membrane</keyword>
<dbReference type="NCBIfam" id="NF001194">
    <property type="entry name" value="PRK00159.1"/>
    <property type="match status" value="1"/>
</dbReference>
<evidence type="ECO:0000256" key="7">
    <source>
        <dbReference type="HAMAP-Rule" id="MF_00631"/>
    </source>
</evidence>
<keyword evidence="6 7" id="KW-0131">Cell cycle</keyword>
<evidence type="ECO:0000256" key="3">
    <source>
        <dbReference type="ARBA" id="ARBA00022692"/>
    </source>
</evidence>
<keyword evidence="3 7" id="KW-0812">Transmembrane</keyword>
<feature type="transmembrane region" description="Helical" evidence="7">
    <location>
        <begin position="73"/>
        <end position="93"/>
    </location>
</feature>
<evidence type="ECO:0000313" key="9">
    <source>
        <dbReference type="EMBL" id="HIW92420.1"/>
    </source>
</evidence>
<organism evidence="9 10">
    <name type="scientific">Candidatus Corynebacterium avicola</name>
    <dbReference type="NCBI Taxonomy" id="2838527"/>
    <lineage>
        <taxon>Bacteria</taxon>
        <taxon>Bacillati</taxon>
        <taxon>Actinomycetota</taxon>
        <taxon>Actinomycetes</taxon>
        <taxon>Mycobacteriales</taxon>
        <taxon>Corynebacteriaceae</taxon>
        <taxon>Corynebacterium</taxon>
    </lineage>
</organism>
<feature type="transmembrane region" description="Helical" evidence="7">
    <location>
        <begin position="39"/>
        <end position="61"/>
    </location>
</feature>
<dbReference type="AlphaFoldDB" id="A0A9D1RRV1"/>
<dbReference type="HAMAP" id="MF_00631">
    <property type="entry name" value="CrgA"/>
    <property type="match status" value="1"/>
</dbReference>
<accession>A0A9D1RRV1</accession>
<proteinExistence type="inferred from homology"/>
<evidence type="ECO:0000313" key="10">
    <source>
        <dbReference type="Proteomes" id="UP000824190"/>
    </source>
</evidence>
<name>A0A9D1RRV1_9CORY</name>